<evidence type="ECO:0000256" key="3">
    <source>
        <dbReference type="RuleBase" id="RU363018"/>
    </source>
</evidence>
<evidence type="ECO:0000256" key="1">
    <source>
        <dbReference type="ARBA" id="ARBA00005432"/>
    </source>
</evidence>
<proteinExistence type="inferred from homology"/>
<dbReference type="Proteomes" id="UP001280581">
    <property type="component" value="Unassembled WGS sequence"/>
</dbReference>
<protein>
    <recommendedName>
        <fullName evidence="3">Alkyl transferase</fullName>
        <ecNumber evidence="3">2.5.1.-</ecNumber>
    </recommendedName>
</protein>
<dbReference type="EMBL" id="WVTA01000005">
    <property type="protein sequence ID" value="KAK3210164.1"/>
    <property type="molecule type" value="Genomic_DNA"/>
</dbReference>
<dbReference type="AlphaFoldDB" id="A0AAN6M2R4"/>
<evidence type="ECO:0000256" key="4">
    <source>
        <dbReference type="SAM" id="MobiDB-lite"/>
    </source>
</evidence>
<comment type="caution">
    <text evidence="5">The sequence shown here is derived from an EMBL/GenBank/DDBJ whole genome shotgun (WGS) entry which is preliminary data.</text>
</comment>
<keyword evidence="2 3" id="KW-0808">Transferase</keyword>
<comment type="similarity">
    <text evidence="1 3">Belongs to the UPP synthase family.</text>
</comment>
<feature type="region of interest" description="Disordered" evidence="4">
    <location>
        <begin position="187"/>
        <end position="275"/>
    </location>
</feature>
<dbReference type="SUPFAM" id="SSF64005">
    <property type="entry name" value="Undecaprenyl diphosphate synthase"/>
    <property type="match status" value="2"/>
</dbReference>
<dbReference type="GO" id="GO:0016094">
    <property type="term" value="P:polyprenol biosynthetic process"/>
    <property type="evidence" value="ECO:0007669"/>
    <property type="project" value="TreeGrafter"/>
</dbReference>
<gene>
    <name evidence="5" type="ORF">GRF29_44g1848731</name>
</gene>
<dbReference type="InterPro" id="IPR036424">
    <property type="entry name" value="UPP_synth-like_sf"/>
</dbReference>
<feature type="compositionally biased region" description="Basic and acidic residues" evidence="4">
    <location>
        <begin position="221"/>
        <end position="230"/>
    </location>
</feature>
<dbReference type="CDD" id="cd00475">
    <property type="entry name" value="Cis_IPPS"/>
    <property type="match status" value="1"/>
</dbReference>
<accession>A0AAN6M2R4</accession>
<reference evidence="5 6" key="1">
    <citation type="submission" date="2021-02" db="EMBL/GenBank/DDBJ databases">
        <title>Genome assembly of Pseudopithomyces chartarum.</title>
        <authorList>
            <person name="Jauregui R."/>
            <person name="Singh J."/>
            <person name="Voisey C."/>
        </authorList>
    </citation>
    <scope>NUCLEOTIDE SEQUENCE [LARGE SCALE GENOMIC DNA]</scope>
    <source>
        <strain evidence="5 6">AGR01</strain>
    </source>
</reference>
<keyword evidence="6" id="KW-1185">Reference proteome</keyword>
<evidence type="ECO:0000256" key="2">
    <source>
        <dbReference type="ARBA" id="ARBA00022679"/>
    </source>
</evidence>
<evidence type="ECO:0000313" key="6">
    <source>
        <dbReference type="Proteomes" id="UP001280581"/>
    </source>
</evidence>
<dbReference type="InterPro" id="IPR018520">
    <property type="entry name" value="UPP_synth-like_CS"/>
</dbReference>
<dbReference type="HAMAP" id="MF_01139">
    <property type="entry name" value="ISPT"/>
    <property type="match status" value="1"/>
</dbReference>
<dbReference type="GO" id="GO:0005783">
    <property type="term" value="C:endoplasmic reticulum"/>
    <property type="evidence" value="ECO:0007669"/>
    <property type="project" value="TreeGrafter"/>
</dbReference>
<dbReference type="Pfam" id="PF01255">
    <property type="entry name" value="Prenyltransf"/>
    <property type="match status" value="2"/>
</dbReference>
<sequence>MASLHKHGLSRWIAYAPPVAWTIRQLRELLIGAIRQGPVPQHVAFVMDGNRRFAREHHIETVEGHNMGFESLARILEVCYKAGVKVVTIYAFSIENFKRSKHEVDALMELAKLKLGQLAEHGALLDRYGASIRILGNRSLVKPDVIEAIDRAVAVTANNKRAILNVCFPYTSRDEITTAIKSTVEQYSTPLDSLQTPSKRTFSESHIAQQIRKQMLEEDTDGRSGAHESRSTSPSSLKGAKSVEGGRSSSTSTATAINPSEKDDAYPGTPSYPDAESITAETLNEHMFTAGAPPLDLLVRTSGVERLSDFMLWQCHEDTSIVFLECLWPEFDLWQFLPVLVEWQWQKKKLQEQQKSRALSKAD</sequence>
<dbReference type="GO" id="GO:0005811">
    <property type="term" value="C:lipid droplet"/>
    <property type="evidence" value="ECO:0007669"/>
    <property type="project" value="TreeGrafter"/>
</dbReference>
<dbReference type="Gene3D" id="3.40.1180.10">
    <property type="entry name" value="Decaprenyl diphosphate synthase-like"/>
    <property type="match status" value="1"/>
</dbReference>
<dbReference type="PANTHER" id="PTHR10291:SF43">
    <property type="entry name" value="DEHYDRODOLICHYL DIPHOSPHATE SYNTHASE COMPLEX SUBUNIT DHDDS"/>
    <property type="match status" value="1"/>
</dbReference>
<dbReference type="PANTHER" id="PTHR10291">
    <property type="entry name" value="DEHYDRODOLICHYL DIPHOSPHATE SYNTHASE FAMILY MEMBER"/>
    <property type="match status" value="1"/>
</dbReference>
<dbReference type="GO" id="GO:0045547">
    <property type="term" value="F:ditrans,polycis-polyprenyl diphosphate synthase [(2E,6E)-farnesyl diphosphate specific] activity"/>
    <property type="evidence" value="ECO:0007669"/>
    <property type="project" value="TreeGrafter"/>
</dbReference>
<dbReference type="NCBIfam" id="TIGR00055">
    <property type="entry name" value="uppS"/>
    <property type="match status" value="1"/>
</dbReference>
<dbReference type="InterPro" id="IPR001441">
    <property type="entry name" value="UPP_synth-like"/>
</dbReference>
<feature type="compositionally biased region" description="Polar residues" evidence="4">
    <location>
        <begin position="187"/>
        <end position="212"/>
    </location>
</feature>
<organism evidence="5 6">
    <name type="scientific">Pseudopithomyces chartarum</name>
    <dbReference type="NCBI Taxonomy" id="1892770"/>
    <lineage>
        <taxon>Eukaryota</taxon>
        <taxon>Fungi</taxon>
        <taxon>Dikarya</taxon>
        <taxon>Ascomycota</taxon>
        <taxon>Pezizomycotina</taxon>
        <taxon>Dothideomycetes</taxon>
        <taxon>Pleosporomycetidae</taxon>
        <taxon>Pleosporales</taxon>
        <taxon>Massarineae</taxon>
        <taxon>Didymosphaeriaceae</taxon>
        <taxon>Pseudopithomyces</taxon>
    </lineage>
</organism>
<dbReference type="PROSITE" id="PS01066">
    <property type="entry name" value="UPP_SYNTHASE"/>
    <property type="match status" value="1"/>
</dbReference>
<evidence type="ECO:0000313" key="5">
    <source>
        <dbReference type="EMBL" id="KAK3210164.1"/>
    </source>
</evidence>
<dbReference type="GO" id="GO:0016020">
    <property type="term" value="C:membrane"/>
    <property type="evidence" value="ECO:0007669"/>
    <property type="project" value="TreeGrafter"/>
</dbReference>
<name>A0AAN6M2R4_9PLEO</name>
<dbReference type="EC" id="2.5.1.-" evidence="3"/>
<dbReference type="GO" id="GO:1904423">
    <property type="term" value="C:dehydrodolichyl diphosphate synthase complex"/>
    <property type="evidence" value="ECO:0007669"/>
    <property type="project" value="TreeGrafter"/>
</dbReference>